<gene>
    <name evidence="7" type="ORF">IG617_13190</name>
</gene>
<dbReference type="EMBL" id="JACYXJ010000005">
    <property type="protein sequence ID" value="MBD8877247.1"/>
    <property type="molecule type" value="Genomic_DNA"/>
</dbReference>
<dbReference type="InterPro" id="IPR045851">
    <property type="entry name" value="AMP-bd_C_sf"/>
</dbReference>
<evidence type="ECO:0000259" key="6">
    <source>
        <dbReference type="Pfam" id="PF13193"/>
    </source>
</evidence>
<dbReference type="Gene3D" id="3.30.300.30">
    <property type="match status" value="1"/>
</dbReference>
<dbReference type="PANTHER" id="PTHR43605:SF10">
    <property type="entry name" value="ACYL-COA SYNTHETASE MEDIUM CHAIN FAMILY MEMBER 3"/>
    <property type="match status" value="1"/>
</dbReference>
<evidence type="ECO:0000313" key="8">
    <source>
        <dbReference type="Proteomes" id="UP000615687"/>
    </source>
</evidence>
<evidence type="ECO:0000256" key="2">
    <source>
        <dbReference type="ARBA" id="ARBA00022598"/>
    </source>
</evidence>
<keyword evidence="3" id="KW-0547">Nucleotide-binding</keyword>
<dbReference type="CDD" id="cd05971">
    <property type="entry name" value="MACS_like_3"/>
    <property type="match status" value="1"/>
</dbReference>
<dbReference type="RefSeq" id="WP_192109699.1">
    <property type="nucleotide sequence ID" value="NZ_JACYXJ010000005.1"/>
</dbReference>
<protein>
    <submittedName>
        <fullName evidence="7">Acyl-CoA synthetase</fullName>
    </submittedName>
</protein>
<dbReference type="Gene3D" id="3.40.50.12780">
    <property type="entry name" value="N-terminal domain of ligase-like"/>
    <property type="match status" value="1"/>
</dbReference>
<dbReference type="SUPFAM" id="SSF56801">
    <property type="entry name" value="Acetyl-CoA synthetase-like"/>
    <property type="match status" value="1"/>
</dbReference>
<keyword evidence="4" id="KW-0067">ATP-binding</keyword>
<dbReference type="Pfam" id="PF00501">
    <property type="entry name" value="AMP-binding"/>
    <property type="match status" value="1"/>
</dbReference>
<dbReference type="Pfam" id="PF13193">
    <property type="entry name" value="AMP-binding_C"/>
    <property type="match status" value="1"/>
</dbReference>
<dbReference type="InterPro" id="IPR000873">
    <property type="entry name" value="AMP-dep_synth/lig_dom"/>
</dbReference>
<dbReference type="Proteomes" id="UP000615687">
    <property type="component" value="Unassembled WGS sequence"/>
</dbReference>
<dbReference type="InterPro" id="IPR042099">
    <property type="entry name" value="ANL_N_sf"/>
</dbReference>
<comment type="similarity">
    <text evidence="1">Belongs to the ATP-dependent AMP-binding enzyme family.</text>
</comment>
<evidence type="ECO:0000256" key="3">
    <source>
        <dbReference type="ARBA" id="ARBA00022741"/>
    </source>
</evidence>
<reference evidence="7 8" key="1">
    <citation type="submission" date="2020-09" db="EMBL/GenBank/DDBJ databases">
        <title>The genome sequence of type strain Labrenzia polysiphoniae KACC 19711.</title>
        <authorList>
            <person name="Liu Y."/>
        </authorList>
    </citation>
    <scope>NUCLEOTIDE SEQUENCE [LARGE SCALE GENOMIC DNA]</scope>
    <source>
        <strain evidence="7 8">KACC 19711</strain>
    </source>
</reference>
<dbReference type="InterPro" id="IPR049515">
    <property type="entry name" value="MACS_put"/>
</dbReference>
<keyword evidence="2" id="KW-0436">Ligase</keyword>
<name>A0ABR9CBS3_9HYPH</name>
<dbReference type="InterPro" id="IPR051087">
    <property type="entry name" value="Mitochondrial_ACSM"/>
</dbReference>
<evidence type="ECO:0000313" key="7">
    <source>
        <dbReference type="EMBL" id="MBD8877247.1"/>
    </source>
</evidence>
<keyword evidence="8" id="KW-1185">Reference proteome</keyword>
<comment type="caution">
    <text evidence="7">The sequence shown here is derived from an EMBL/GenBank/DDBJ whole genome shotgun (WGS) entry which is preliminary data.</text>
</comment>
<evidence type="ECO:0000256" key="4">
    <source>
        <dbReference type="ARBA" id="ARBA00022840"/>
    </source>
</evidence>
<dbReference type="InterPro" id="IPR020845">
    <property type="entry name" value="AMP-binding_CS"/>
</dbReference>
<dbReference type="PROSITE" id="PS00455">
    <property type="entry name" value="AMP_BINDING"/>
    <property type="match status" value="1"/>
</dbReference>
<feature type="domain" description="AMP-binding enzyme C-terminal" evidence="6">
    <location>
        <begin position="450"/>
        <end position="528"/>
    </location>
</feature>
<organism evidence="7 8">
    <name type="scientific">Roseibium polysiphoniae</name>
    <dbReference type="NCBI Taxonomy" id="2571221"/>
    <lineage>
        <taxon>Bacteria</taxon>
        <taxon>Pseudomonadati</taxon>
        <taxon>Pseudomonadota</taxon>
        <taxon>Alphaproteobacteria</taxon>
        <taxon>Hyphomicrobiales</taxon>
        <taxon>Stappiaceae</taxon>
        <taxon>Roseibium</taxon>
    </lineage>
</organism>
<proteinExistence type="inferred from homology"/>
<dbReference type="InterPro" id="IPR025110">
    <property type="entry name" value="AMP-bd_C"/>
</dbReference>
<sequence>MLPEAHTYEELVERFEWQIPETFNIGSAICDAWADREPEREALVFIDADGTAQSYSYGDLKRLSNQLASLFHGRGLVRGDRVGVLLPQRPETAFTHIAALKSGAITIPLFTLFGDEALQYRLGNSGAKIVVTDAAGAEKIERIRHELPDLETVLCTDGARFGALDLAAEMEGRSERFAPLATKPGDPAIIIYTSGTTGQPKGALHGHRVLLGHLPGVEMSHDFLGQPGDRIWTPADWAWIGGLLDVLMPALYLGVPVVACRFKKFTAEAAFELIEQQKIRNAFLPPTALKMMRQVPDPEKRWTLNMRSIASGGETLGAELIAWGQKTFGLTINEFYGQTECNMIVSSCASVMEARAGIMGRAVPGHDVNVVDLDGKILPEDTLGNIAVKSPDPVMFLGYWDNEQATRAKFAGDWLLTGDKGTRDADGWITFVGRDDDVITSSGYRIGPGEIEDCLLRHPAVALTGVVGKPDPQRTEIVKAFIVLKQGIEGTNDLAAEIAKFVKTQLAAHEYPREIAFVDTLPMTTTGKVIRRELRSMPDDGIATSK</sequence>
<feature type="domain" description="AMP-dependent synthetase/ligase" evidence="5">
    <location>
        <begin position="31"/>
        <end position="400"/>
    </location>
</feature>
<dbReference type="PANTHER" id="PTHR43605">
    <property type="entry name" value="ACYL-COENZYME A SYNTHETASE"/>
    <property type="match status" value="1"/>
</dbReference>
<evidence type="ECO:0000256" key="1">
    <source>
        <dbReference type="ARBA" id="ARBA00006432"/>
    </source>
</evidence>
<evidence type="ECO:0000259" key="5">
    <source>
        <dbReference type="Pfam" id="PF00501"/>
    </source>
</evidence>
<accession>A0ABR9CBS3</accession>